<evidence type="ECO:0000313" key="4">
    <source>
        <dbReference type="Proteomes" id="UP000054538"/>
    </source>
</evidence>
<protein>
    <submittedName>
        <fullName evidence="2">Uncharacterized protein</fullName>
    </submittedName>
</protein>
<reference evidence="4" key="2">
    <citation type="submission" date="2015-01" db="EMBL/GenBank/DDBJ databases">
        <title>Evolutionary Origins and Diversification of the Mycorrhizal Mutualists.</title>
        <authorList>
            <consortium name="DOE Joint Genome Institute"/>
            <consortium name="Mycorrhizal Genomics Consortium"/>
            <person name="Kohler A."/>
            <person name="Kuo A."/>
            <person name="Nagy L.G."/>
            <person name="Floudas D."/>
            <person name="Copeland A."/>
            <person name="Barry K.W."/>
            <person name="Cichocki N."/>
            <person name="Veneault-Fourrey C."/>
            <person name="LaButti K."/>
            <person name="Lindquist E.A."/>
            <person name="Lipzen A."/>
            <person name="Lundell T."/>
            <person name="Morin E."/>
            <person name="Murat C."/>
            <person name="Riley R."/>
            <person name="Ohm R."/>
            <person name="Sun H."/>
            <person name="Tunlid A."/>
            <person name="Henrissat B."/>
            <person name="Grigoriev I.V."/>
            <person name="Hibbett D.S."/>
            <person name="Martin F."/>
        </authorList>
    </citation>
    <scope>NUCLEOTIDE SEQUENCE [LARGE SCALE GENOMIC DNA]</scope>
    <source>
        <strain evidence="4">Ve08.2h10</strain>
    </source>
</reference>
<evidence type="ECO:0000313" key="3">
    <source>
        <dbReference type="EMBL" id="KIK74563.1"/>
    </source>
</evidence>
<dbReference type="HOGENOM" id="CLU_069664_2_0_1"/>
<dbReference type="OrthoDB" id="2671972at2759"/>
<sequence length="102" mass="11391">SPEVQAGVPGRVDYLEHEDGSGVSPGTLAVICQTMHNRWTTLAMYDLTPQSWGQIDSMGHQKFHVLVENTHPLFQFADNGCKINHLATSMYLLWVKTYIGTT</sequence>
<evidence type="ECO:0000313" key="2">
    <source>
        <dbReference type="EMBL" id="KIK73371.1"/>
    </source>
</evidence>
<proteinExistence type="predicted"/>
<dbReference type="EMBL" id="KN828750">
    <property type="protein sequence ID" value="KIK74563.1"/>
    <property type="molecule type" value="Genomic_DNA"/>
</dbReference>
<evidence type="ECO:0000256" key="1">
    <source>
        <dbReference type="SAM" id="MobiDB-lite"/>
    </source>
</evidence>
<feature type="region of interest" description="Disordered" evidence="1">
    <location>
        <begin position="1"/>
        <end position="23"/>
    </location>
</feature>
<keyword evidence="4" id="KW-1185">Reference proteome</keyword>
<reference evidence="2" key="3">
    <citation type="submission" date="2015-02" db="EMBL/GenBank/DDBJ databases">
        <title>Evolutionary Origins and Diversification of the Mycorrhizal Mutualists.</title>
        <authorList>
            <consortium name="DOE Joint Genome Institute"/>
            <consortium name="Mycorrhizal Genomics Consortium"/>
            <person name="Kohler A."/>
            <person name="Kuo A."/>
            <person name="Nagy L.G."/>
            <person name="Floudas D."/>
            <person name="Copeland A."/>
            <person name="Barry K.W."/>
            <person name="Cichocki N."/>
            <person name="Veneault-Fourrey C."/>
            <person name="LaButti K."/>
            <person name="Lindquist E.A."/>
            <person name="Lipzen A."/>
            <person name="Lundell T."/>
            <person name="Morin E."/>
            <person name="Murat C."/>
            <person name="Riley R."/>
            <person name="Ohm R."/>
            <person name="Sun H."/>
            <person name="Tunlid A."/>
            <person name="Henrissat B."/>
            <person name="Grigoriev I.V."/>
            <person name="Hibbett D.S."/>
            <person name="Martin F."/>
        </authorList>
    </citation>
    <scope>NUCLEOTIDE SEQUENCE</scope>
    <source>
        <strain evidence="2">Ve08.2h10</strain>
    </source>
</reference>
<name>A0A0D0CRE7_9AGAM</name>
<dbReference type="Proteomes" id="UP000054538">
    <property type="component" value="Unassembled WGS sequence"/>
</dbReference>
<organism evidence="2 4">
    <name type="scientific">Paxillus rubicundulus Ve08.2h10</name>
    <dbReference type="NCBI Taxonomy" id="930991"/>
    <lineage>
        <taxon>Eukaryota</taxon>
        <taxon>Fungi</taxon>
        <taxon>Dikarya</taxon>
        <taxon>Basidiomycota</taxon>
        <taxon>Agaricomycotina</taxon>
        <taxon>Agaricomycetes</taxon>
        <taxon>Agaricomycetidae</taxon>
        <taxon>Boletales</taxon>
        <taxon>Paxilineae</taxon>
        <taxon>Paxillaceae</taxon>
        <taxon>Paxillus</taxon>
    </lineage>
</organism>
<gene>
    <name evidence="3" type="ORF">PAXRUDRAFT_175345</name>
    <name evidence="2" type="ORF">PAXRUDRAFT_178622</name>
</gene>
<feature type="non-terminal residue" evidence="2">
    <location>
        <position position="1"/>
    </location>
</feature>
<reference evidence="2 4" key="1">
    <citation type="submission" date="2014-04" db="EMBL/GenBank/DDBJ databases">
        <authorList>
            <consortium name="DOE Joint Genome Institute"/>
            <person name="Kuo A."/>
            <person name="Kohler A."/>
            <person name="Jargeat P."/>
            <person name="Nagy L.G."/>
            <person name="Floudas D."/>
            <person name="Copeland A."/>
            <person name="Barry K.W."/>
            <person name="Cichocki N."/>
            <person name="Veneault-Fourrey C."/>
            <person name="LaButti K."/>
            <person name="Lindquist E.A."/>
            <person name="Lipzen A."/>
            <person name="Lundell T."/>
            <person name="Morin E."/>
            <person name="Murat C."/>
            <person name="Sun H."/>
            <person name="Tunlid A."/>
            <person name="Henrissat B."/>
            <person name="Grigoriev I.V."/>
            <person name="Hibbett D.S."/>
            <person name="Martin F."/>
            <person name="Nordberg H.P."/>
            <person name="Cantor M.N."/>
            <person name="Hua S.X."/>
        </authorList>
    </citation>
    <scope>NUCLEOTIDE SEQUENCE [LARGE SCALE GENOMIC DNA]</scope>
    <source>
        <strain evidence="2 4">Ve08.2h10</strain>
    </source>
</reference>
<dbReference type="AlphaFoldDB" id="A0A0D0CRE7"/>
<accession>A0A0D0CRE7</accession>
<dbReference type="EMBL" id="KN829822">
    <property type="protein sequence ID" value="KIK73371.1"/>
    <property type="molecule type" value="Genomic_DNA"/>
</dbReference>
<dbReference type="STRING" id="930991.A0A0D0CRE7"/>